<proteinExistence type="predicted"/>
<dbReference type="Proteomes" id="UP000321635">
    <property type="component" value="Unassembled WGS sequence"/>
</dbReference>
<keyword evidence="2" id="KW-1185">Reference proteome</keyword>
<reference evidence="1 2" key="1">
    <citation type="submission" date="2019-07" db="EMBL/GenBank/DDBJ databases">
        <title>Whole genome shotgun sequence of Acetobacter nitrogenifigens NBRC 105050.</title>
        <authorList>
            <person name="Hosoyama A."/>
            <person name="Uohara A."/>
            <person name="Ohji S."/>
            <person name="Ichikawa N."/>
        </authorList>
    </citation>
    <scope>NUCLEOTIDE SEQUENCE [LARGE SCALE GENOMIC DNA]</scope>
    <source>
        <strain evidence="1 2">NBRC 105050</strain>
    </source>
</reference>
<name>A0A511X6D0_9PROT</name>
<evidence type="ECO:0008006" key="3">
    <source>
        <dbReference type="Google" id="ProtNLM"/>
    </source>
</evidence>
<dbReference type="RefSeq" id="WP_051291806.1">
    <property type="nucleotide sequence ID" value="NZ_AUBI01000001.1"/>
</dbReference>
<evidence type="ECO:0000313" key="2">
    <source>
        <dbReference type="Proteomes" id="UP000321635"/>
    </source>
</evidence>
<dbReference type="EMBL" id="BJYF01000001">
    <property type="protein sequence ID" value="GEN58490.1"/>
    <property type="molecule type" value="Genomic_DNA"/>
</dbReference>
<protein>
    <recommendedName>
        <fullName evidence="3">Lipoprotein</fullName>
    </recommendedName>
</protein>
<dbReference type="AlphaFoldDB" id="A0A511X6D0"/>
<sequence length="106" mass="11625">MPHLKQPARRGTTRLRLLPLAALSLLSTGCSKEMGRRINDTDVSCLRAQMSGESRVSFPIAANTCQRMSNGNMIFGAKNAKPIPLNLKDAPDLQAQAAEYGYTYTR</sequence>
<organism evidence="1 2">
    <name type="scientific">Acetobacter nitrogenifigens DSM 23921 = NBRC 105050</name>
    <dbReference type="NCBI Taxonomy" id="1120919"/>
    <lineage>
        <taxon>Bacteria</taxon>
        <taxon>Pseudomonadati</taxon>
        <taxon>Pseudomonadota</taxon>
        <taxon>Alphaproteobacteria</taxon>
        <taxon>Acetobacterales</taxon>
        <taxon>Acetobacteraceae</taxon>
        <taxon>Acetobacter</taxon>
    </lineage>
</organism>
<gene>
    <name evidence="1" type="ORF">ANI02nite_03740</name>
</gene>
<dbReference type="PROSITE" id="PS51257">
    <property type="entry name" value="PROKAR_LIPOPROTEIN"/>
    <property type="match status" value="1"/>
</dbReference>
<evidence type="ECO:0000313" key="1">
    <source>
        <dbReference type="EMBL" id="GEN58490.1"/>
    </source>
</evidence>
<accession>A0A511X6D0</accession>
<comment type="caution">
    <text evidence="1">The sequence shown here is derived from an EMBL/GenBank/DDBJ whole genome shotgun (WGS) entry which is preliminary data.</text>
</comment>